<evidence type="ECO:0000313" key="2">
    <source>
        <dbReference type="Proteomes" id="UP000429232"/>
    </source>
</evidence>
<dbReference type="KEGG" id="mgik:GO620_002455"/>
<dbReference type="EMBL" id="CP066775">
    <property type="protein sequence ID" value="QQL50336.1"/>
    <property type="molecule type" value="Genomic_DNA"/>
</dbReference>
<reference evidence="1 2" key="1">
    <citation type="submission" date="2020-12" db="EMBL/GenBank/DDBJ databases">
        <title>HMF7856_wgs.fasta genome submission.</title>
        <authorList>
            <person name="Kang H."/>
            <person name="Kim H."/>
            <person name="Joh K."/>
        </authorList>
    </citation>
    <scope>NUCLEOTIDE SEQUENCE [LARGE SCALE GENOMIC DNA]</scope>
    <source>
        <strain evidence="1 2">HMF7856</strain>
    </source>
</reference>
<name>A0A6I4HYX1_9SPHI</name>
<keyword evidence="2" id="KW-1185">Reference proteome</keyword>
<dbReference type="RefSeq" id="WP_157522403.1">
    <property type="nucleotide sequence ID" value="NZ_CP066775.1"/>
</dbReference>
<protein>
    <submittedName>
        <fullName evidence="1">Uncharacterized protein</fullName>
    </submittedName>
</protein>
<proteinExistence type="predicted"/>
<accession>A0A6I4HYX1</accession>
<organism evidence="1 2">
    <name type="scientific">Mucilaginibacter ginkgonis</name>
    <dbReference type="NCBI Taxonomy" id="2682091"/>
    <lineage>
        <taxon>Bacteria</taxon>
        <taxon>Pseudomonadati</taxon>
        <taxon>Bacteroidota</taxon>
        <taxon>Sphingobacteriia</taxon>
        <taxon>Sphingobacteriales</taxon>
        <taxon>Sphingobacteriaceae</taxon>
        <taxon>Mucilaginibacter</taxon>
    </lineage>
</organism>
<evidence type="ECO:0000313" key="1">
    <source>
        <dbReference type="EMBL" id="QQL50336.1"/>
    </source>
</evidence>
<dbReference type="Proteomes" id="UP000429232">
    <property type="component" value="Chromosome"/>
</dbReference>
<dbReference type="AlphaFoldDB" id="A0A6I4HYX1"/>
<sequence length="91" mass="10822">MNINLANALFDDGVFSELYQSGFITEKIFSYREIYLWIHAQMQTRGLSKNKAVLEAEFKFNKDKRTIWRALQCFNEAEDLLNPTELEDFEY</sequence>
<gene>
    <name evidence="1" type="ORF">GO620_002455</name>
</gene>